<feature type="domain" description="RNase H type-1" evidence="1">
    <location>
        <begin position="142"/>
        <end position="221"/>
    </location>
</feature>
<name>A0A2K2CHH0_BRADI</name>
<dbReference type="GO" id="GO:0004523">
    <property type="term" value="F:RNA-DNA hybrid ribonuclease activity"/>
    <property type="evidence" value="ECO:0007669"/>
    <property type="project" value="InterPro"/>
</dbReference>
<proteinExistence type="predicted"/>
<dbReference type="InterPro" id="IPR002156">
    <property type="entry name" value="RNaseH_domain"/>
</dbReference>
<dbReference type="InterPro" id="IPR012337">
    <property type="entry name" value="RNaseH-like_sf"/>
</dbReference>
<organism evidence="2">
    <name type="scientific">Brachypodium distachyon</name>
    <name type="common">Purple false brome</name>
    <name type="synonym">Trachynia distachya</name>
    <dbReference type="NCBI Taxonomy" id="15368"/>
    <lineage>
        <taxon>Eukaryota</taxon>
        <taxon>Viridiplantae</taxon>
        <taxon>Streptophyta</taxon>
        <taxon>Embryophyta</taxon>
        <taxon>Tracheophyta</taxon>
        <taxon>Spermatophyta</taxon>
        <taxon>Magnoliopsida</taxon>
        <taxon>Liliopsida</taxon>
        <taxon>Poales</taxon>
        <taxon>Poaceae</taxon>
        <taxon>BOP clade</taxon>
        <taxon>Pooideae</taxon>
        <taxon>Stipodae</taxon>
        <taxon>Brachypodieae</taxon>
        <taxon>Brachypodium</taxon>
    </lineage>
</organism>
<dbReference type="SUPFAM" id="SSF53098">
    <property type="entry name" value="Ribonuclease H-like"/>
    <property type="match status" value="1"/>
</dbReference>
<gene>
    <name evidence="2" type="ORF">BRADI_5g15730v3</name>
</gene>
<dbReference type="EMBL" id="CM000884">
    <property type="protein sequence ID" value="PNT61483.1"/>
    <property type="molecule type" value="Genomic_DNA"/>
</dbReference>
<dbReference type="GO" id="GO:0003676">
    <property type="term" value="F:nucleic acid binding"/>
    <property type="evidence" value="ECO:0007669"/>
    <property type="project" value="InterPro"/>
</dbReference>
<evidence type="ECO:0000259" key="1">
    <source>
        <dbReference type="Pfam" id="PF13456"/>
    </source>
</evidence>
<accession>A0A2K2CHH0</accession>
<dbReference type="Proteomes" id="UP000008810">
    <property type="component" value="Chromosome 5"/>
</dbReference>
<evidence type="ECO:0000313" key="3">
    <source>
        <dbReference type="EnsemblPlants" id="PNT61483"/>
    </source>
</evidence>
<reference evidence="2" key="2">
    <citation type="submission" date="2017-06" db="EMBL/GenBank/DDBJ databases">
        <title>WGS assembly of Brachypodium distachyon.</title>
        <authorList>
            <consortium name="The International Brachypodium Initiative"/>
            <person name="Lucas S."/>
            <person name="Harmon-Smith M."/>
            <person name="Lail K."/>
            <person name="Tice H."/>
            <person name="Grimwood J."/>
            <person name="Bruce D."/>
            <person name="Barry K."/>
            <person name="Shu S."/>
            <person name="Lindquist E."/>
            <person name="Wang M."/>
            <person name="Pitluck S."/>
            <person name="Vogel J.P."/>
            <person name="Garvin D.F."/>
            <person name="Mockler T.C."/>
            <person name="Schmutz J."/>
            <person name="Rokhsar D."/>
            <person name="Bevan M.W."/>
        </authorList>
    </citation>
    <scope>NUCLEOTIDE SEQUENCE</scope>
    <source>
        <strain evidence="2">Bd21</strain>
    </source>
</reference>
<evidence type="ECO:0000313" key="2">
    <source>
        <dbReference type="EMBL" id="PNT61483.1"/>
    </source>
</evidence>
<protein>
    <recommendedName>
        <fullName evidence="1">RNase H type-1 domain-containing protein</fullName>
    </recommendedName>
</protein>
<dbReference type="Gramene" id="PNT61483">
    <property type="protein sequence ID" value="PNT61483"/>
    <property type="gene ID" value="BRADI_5g15730v3"/>
</dbReference>
<dbReference type="PANTHER" id="PTHR47074:SF73">
    <property type="entry name" value="OS04G0448401 PROTEIN"/>
    <property type="match status" value="1"/>
</dbReference>
<dbReference type="InterPro" id="IPR052929">
    <property type="entry name" value="RNase_H-like_EbsB-rel"/>
</dbReference>
<reference evidence="3" key="3">
    <citation type="submission" date="2018-08" db="UniProtKB">
        <authorList>
            <consortium name="EnsemblPlants"/>
        </authorList>
    </citation>
    <scope>IDENTIFICATION</scope>
    <source>
        <strain evidence="3">cv. Bd21</strain>
    </source>
</reference>
<dbReference type="InParanoid" id="A0A2K2CHH0"/>
<dbReference type="PANTHER" id="PTHR47074">
    <property type="entry name" value="BNAC02G40300D PROTEIN"/>
    <property type="match status" value="1"/>
</dbReference>
<dbReference type="Pfam" id="PF13456">
    <property type="entry name" value="RVT_3"/>
    <property type="match status" value="1"/>
</dbReference>
<sequence>MSWSEASEERIGGRQDSCSSGTLARTEVWMTRAAAAAARAGDRGKVSRWFSFHAGAITERGRRTDVRIVKTTSWDVGKLEQFFLPMNVEVIRSIPLSTRRQDDVWAWHFEKNGVFMVRSAYRLTRQPAPRWLPPPAGCTKINVDAAVAKATNMGAVAAVARDEAGVYQGASTVTYPGITDPATLKAMACHEALALAADLGVRCLMVGSDFLEVVKAIHGRNLGPFAHVIIYKVWRSITIMRPTF</sequence>
<dbReference type="AlphaFoldDB" id="A0A2K2CHH0"/>
<keyword evidence="4" id="KW-1185">Reference proteome</keyword>
<evidence type="ECO:0000313" key="4">
    <source>
        <dbReference type="Proteomes" id="UP000008810"/>
    </source>
</evidence>
<dbReference type="EnsemblPlants" id="PNT61483">
    <property type="protein sequence ID" value="PNT61483"/>
    <property type="gene ID" value="BRADI_5g15730v3"/>
</dbReference>
<reference evidence="2 3" key="1">
    <citation type="journal article" date="2010" name="Nature">
        <title>Genome sequencing and analysis of the model grass Brachypodium distachyon.</title>
        <authorList>
            <consortium name="International Brachypodium Initiative"/>
        </authorList>
    </citation>
    <scope>NUCLEOTIDE SEQUENCE [LARGE SCALE GENOMIC DNA]</scope>
    <source>
        <strain evidence="2 3">Bd21</strain>
    </source>
</reference>
<dbReference type="OrthoDB" id="1938822at2759"/>